<dbReference type="RefSeq" id="WP_099093770.1">
    <property type="nucleotide sequence ID" value="NZ_PDNU01000002.1"/>
</dbReference>
<keyword evidence="3" id="KW-0143">Chaperone</keyword>
<evidence type="ECO:0000256" key="4">
    <source>
        <dbReference type="SAM" id="MobiDB-lite"/>
    </source>
</evidence>
<dbReference type="EMBL" id="PDNU01000002">
    <property type="protein sequence ID" value="PHK96626.1"/>
    <property type="molecule type" value="Genomic_DNA"/>
</dbReference>
<keyword evidence="6" id="KW-1185">Reference proteome</keyword>
<feature type="region of interest" description="Disordered" evidence="4">
    <location>
        <begin position="1"/>
        <end position="26"/>
    </location>
</feature>
<dbReference type="Pfam" id="PF03937">
    <property type="entry name" value="Sdh5"/>
    <property type="match status" value="1"/>
</dbReference>
<accession>A0A2C7AHD5</accession>
<evidence type="ECO:0000313" key="5">
    <source>
        <dbReference type="EMBL" id="PHK96626.1"/>
    </source>
</evidence>
<dbReference type="GO" id="GO:0006099">
    <property type="term" value="P:tricarboxylic acid cycle"/>
    <property type="evidence" value="ECO:0007669"/>
    <property type="project" value="TreeGrafter"/>
</dbReference>
<dbReference type="InterPro" id="IPR036714">
    <property type="entry name" value="SDH_sf"/>
</dbReference>
<comment type="similarity">
    <text evidence="1">Belongs to the SdhE FAD assembly factor family.</text>
</comment>
<reference evidence="5 6" key="1">
    <citation type="submission" date="2017-10" db="EMBL/GenBank/DDBJ databases">
        <authorList>
            <person name="Banno H."/>
            <person name="Chua N.-H."/>
        </authorList>
    </citation>
    <scope>NUCLEOTIDE SEQUENCE [LARGE SCALE GENOMIC DNA]</scope>
    <source>
        <strain evidence="5 6">YW11</strain>
    </source>
</reference>
<proteinExistence type="inferred from homology"/>
<dbReference type="SUPFAM" id="SSF109910">
    <property type="entry name" value="YgfY-like"/>
    <property type="match status" value="1"/>
</dbReference>
<dbReference type="InterPro" id="IPR005631">
    <property type="entry name" value="SDH"/>
</dbReference>
<feature type="compositionally biased region" description="Low complexity" evidence="4">
    <location>
        <begin position="1"/>
        <end position="18"/>
    </location>
</feature>
<evidence type="ECO:0000256" key="3">
    <source>
        <dbReference type="ARBA" id="ARBA00023186"/>
    </source>
</evidence>
<protein>
    <recommendedName>
        <fullName evidence="2">FAD assembly factor SdhE</fullName>
    </recommendedName>
</protein>
<dbReference type="PANTHER" id="PTHR12469">
    <property type="entry name" value="PROTEIN EMI5 HOMOLOG, MITOCHONDRIAL"/>
    <property type="match status" value="1"/>
</dbReference>
<dbReference type="Proteomes" id="UP000223527">
    <property type="component" value="Unassembled WGS sequence"/>
</dbReference>
<organism evidence="5 6">
    <name type="scientific">Teichococcus rhizosphaerae</name>
    <dbReference type="NCBI Taxonomy" id="1335062"/>
    <lineage>
        <taxon>Bacteria</taxon>
        <taxon>Pseudomonadati</taxon>
        <taxon>Pseudomonadota</taxon>
        <taxon>Alphaproteobacteria</taxon>
        <taxon>Acetobacterales</taxon>
        <taxon>Roseomonadaceae</taxon>
        <taxon>Roseomonas</taxon>
    </lineage>
</organism>
<evidence type="ECO:0000313" key="6">
    <source>
        <dbReference type="Proteomes" id="UP000223527"/>
    </source>
</evidence>
<dbReference type="Gene3D" id="1.10.150.250">
    <property type="entry name" value="Flavinator of succinate dehydrogenase"/>
    <property type="match status" value="1"/>
</dbReference>
<dbReference type="OrthoDB" id="9807264at2"/>
<evidence type="ECO:0000256" key="2">
    <source>
        <dbReference type="ARBA" id="ARBA00019418"/>
    </source>
</evidence>
<evidence type="ECO:0000256" key="1">
    <source>
        <dbReference type="ARBA" id="ARBA00008571"/>
    </source>
</evidence>
<name>A0A2C7AHD5_9PROT</name>
<comment type="caution">
    <text evidence="5">The sequence shown here is derived from an EMBL/GenBank/DDBJ whole genome shotgun (WGS) entry which is preliminary data.</text>
</comment>
<sequence>MSQTDPHTPDTPTGETPPELAPPELSPRRRRLLFRAHHRGTKETDLMVGGFVTRHIAAFTEVELDELEAVLELLDVDLADWLSGRRPIPAEVMTPMLTRMAEECSMLGAGVPEAARRA</sequence>
<dbReference type="PANTHER" id="PTHR12469:SF2">
    <property type="entry name" value="SUCCINATE DEHYDROGENASE ASSEMBLY FACTOR 2, MITOCHONDRIAL"/>
    <property type="match status" value="1"/>
</dbReference>
<dbReference type="AlphaFoldDB" id="A0A2C7AHD5"/>
<gene>
    <name evidence="5" type="ORF">CR162_01515</name>
</gene>